<feature type="region of interest" description="Disordered" evidence="2">
    <location>
        <begin position="1"/>
        <end position="62"/>
    </location>
</feature>
<dbReference type="GO" id="GO:0003676">
    <property type="term" value="F:nucleic acid binding"/>
    <property type="evidence" value="ECO:0007669"/>
    <property type="project" value="InterPro"/>
</dbReference>
<dbReference type="PANTHER" id="PTHR33273:SF4">
    <property type="entry name" value="ENDONUCLEASE_EXONUCLEASE_PHOSPHATASE DOMAIN-CONTAINING PROTEIN"/>
    <property type="match status" value="1"/>
</dbReference>
<proteinExistence type="predicted"/>
<comment type="caution">
    <text evidence="4">The sequence shown here is derived from an EMBL/GenBank/DDBJ whole genome shotgun (WGS) entry which is preliminary data.</text>
</comment>
<dbReference type="PROSITE" id="PS50158">
    <property type="entry name" value="ZF_CCHC"/>
    <property type="match status" value="1"/>
</dbReference>
<dbReference type="SUPFAM" id="SSF57756">
    <property type="entry name" value="Retrovirus zinc finger-like domains"/>
    <property type="match status" value="1"/>
</dbReference>
<evidence type="ECO:0000256" key="1">
    <source>
        <dbReference type="PROSITE-ProRule" id="PRU00047"/>
    </source>
</evidence>
<evidence type="ECO:0000313" key="5">
    <source>
        <dbReference type="Proteomes" id="UP000475862"/>
    </source>
</evidence>
<name>A0A6G0SU91_APHGL</name>
<evidence type="ECO:0000313" key="4">
    <source>
        <dbReference type="EMBL" id="KAE9521946.1"/>
    </source>
</evidence>
<dbReference type="Gene3D" id="4.10.60.10">
    <property type="entry name" value="Zinc finger, CCHC-type"/>
    <property type="match status" value="1"/>
</dbReference>
<dbReference type="CDD" id="cd09077">
    <property type="entry name" value="R1-I-EN"/>
    <property type="match status" value="1"/>
</dbReference>
<evidence type="ECO:0000259" key="3">
    <source>
        <dbReference type="PROSITE" id="PS50158"/>
    </source>
</evidence>
<feature type="compositionally biased region" description="Basic and acidic residues" evidence="2">
    <location>
        <begin position="1"/>
        <end position="11"/>
    </location>
</feature>
<accession>A0A6G0SU91</accession>
<feature type="domain" description="CCHC-type" evidence="3">
    <location>
        <begin position="461"/>
        <end position="474"/>
    </location>
</feature>
<reference evidence="4 5" key="1">
    <citation type="submission" date="2019-08" db="EMBL/GenBank/DDBJ databases">
        <title>The genome of the soybean aphid Biotype 1, its phylome, world population structure and adaptation to the North American continent.</title>
        <authorList>
            <person name="Giordano R."/>
            <person name="Donthu R.K."/>
            <person name="Hernandez A.G."/>
            <person name="Wright C.L."/>
            <person name="Zimin A.V."/>
        </authorList>
    </citation>
    <scope>NUCLEOTIDE SEQUENCE [LARGE SCALE GENOMIC DNA]</scope>
    <source>
        <tissue evidence="4">Whole aphids</tissue>
    </source>
</reference>
<dbReference type="AlphaFoldDB" id="A0A6G0SU91"/>
<dbReference type="SUPFAM" id="SSF56219">
    <property type="entry name" value="DNase I-like"/>
    <property type="match status" value="1"/>
</dbReference>
<dbReference type="Pfam" id="PF14529">
    <property type="entry name" value="Exo_endo_phos_2"/>
    <property type="match status" value="1"/>
</dbReference>
<dbReference type="Gene3D" id="3.60.10.10">
    <property type="entry name" value="Endonuclease/exonuclease/phosphatase"/>
    <property type="match status" value="1"/>
</dbReference>
<gene>
    <name evidence="4" type="ORF">AGLY_017680</name>
</gene>
<dbReference type="PANTHER" id="PTHR33273">
    <property type="entry name" value="DOMAIN-CONTAINING PROTEIN, PUTATIVE-RELATED"/>
    <property type="match status" value="1"/>
</dbReference>
<dbReference type="Proteomes" id="UP000475862">
    <property type="component" value="Unassembled WGS sequence"/>
</dbReference>
<dbReference type="EMBL" id="VYZN01001834">
    <property type="protein sequence ID" value="KAE9521946.1"/>
    <property type="molecule type" value="Genomic_DNA"/>
</dbReference>
<dbReference type="GO" id="GO:0008270">
    <property type="term" value="F:zinc ion binding"/>
    <property type="evidence" value="ECO:0007669"/>
    <property type="project" value="UniProtKB-KW"/>
</dbReference>
<feature type="region of interest" description="Disordered" evidence="2">
    <location>
        <begin position="227"/>
        <end position="254"/>
    </location>
</feature>
<feature type="compositionally biased region" description="Basic and acidic residues" evidence="2">
    <location>
        <begin position="240"/>
        <end position="254"/>
    </location>
</feature>
<keyword evidence="5" id="KW-1185">Reference proteome</keyword>
<keyword evidence="1" id="KW-0479">Metal-binding</keyword>
<organism evidence="4 5">
    <name type="scientific">Aphis glycines</name>
    <name type="common">Soybean aphid</name>
    <dbReference type="NCBI Taxonomy" id="307491"/>
    <lineage>
        <taxon>Eukaryota</taxon>
        <taxon>Metazoa</taxon>
        <taxon>Ecdysozoa</taxon>
        <taxon>Arthropoda</taxon>
        <taxon>Hexapoda</taxon>
        <taxon>Insecta</taxon>
        <taxon>Pterygota</taxon>
        <taxon>Neoptera</taxon>
        <taxon>Paraneoptera</taxon>
        <taxon>Hemiptera</taxon>
        <taxon>Sternorrhyncha</taxon>
        <taxon>Aphidomorpha</taxon>
        <taxon>Aphidoidea</taxon>
        <taxon>Aphididae</taxon>
        <taxon>Aphidini</taxon>
        <taxon>Aphis</taxon>
        <taxon>Aphis</taxon>
    </lineage>
</organism>
<dbReference type="InterPro" id="IPR005135">
    <property type="entry name" value="Endo/exonuclease/phosphatase"/>
</dbReference>
<sequence length="815" mass="88706">MGDHPSKKHNMESTSLNIGTLEPQGSAVVGGSGVKAGSNVAGPLRSSSCDREGAGAASQAPVTLTTTGAVTGASNKDSQQPSSAGSLGSLVSTMSSLKSQIIGQQSVLNLMLEKASALEIMSAKTKSPQVQVAIEGVLKTIDLVRNSHDSIVKAFKISACLTQDHAGECAQLSKIMIKHPAKSAASQTDPPVQEDAKHEAILRVCEELKASVAKQQEDINTLKSIHSAPARTGPTYSQITRERMPPPDQQGELKEGSLLAGDANWKTEKEEYPPLPDAIAVKPGQGETAADILKSMRNDVDLETTGAQILSISESRSEEILIKLKSKDADRTALEEALRSKLGPRATVRGLVKSKDVEILDLDCVTSLSEVEISIRHTLGLSTDEQTVKARSLRQSFRGTQRAVVRLKYVDAHKIVEKGRLKVGWINARVRFIVKATKCFRCLGYGHTKHSCRGTDRSGACCLCGKEGHKASSCNAPPRFMACQDLKEPTDHYPGSGKCKAHRTAMSGNTQINLNCCKAAQALLHQVAAEKSSDFALISEPNRDEGANWYTDTMGKASIININRTRLDNEGSGEAGFRWISAHGIRIFSCYWSPKSTFSECLDFLNRLERSIRSESTEAIITGDFNAKHTDWGSTTSEKRGDALADLIYALGLVICNKGNSSTFHKGSIIDLIIATPNLARRVSGWRVLDEESLSDHFYIVFDIHLGPASSNTNKQKPPKIDMKTLESVLVSAKFNQIANLTHAEESALALTEAIQKCHIDAPTGSRSRRSVHWWTPEIGTLRKTANHMRRVFQRKRKRAGVRETVYPKRQRKGT</sequence>
<dbReference type="OrthoDB" id="6630564at2759"/>
<protein>
    <recommendedName>
        <fullName evidence="3">CCHC-type domain-containing protein</fullName>
    </recommendedName>
</protein>
<dbReference type="GO" id="GO:0003824">
    <property type="term" value="F:catalytic activity"/>
    <property type="evidence" value="ECO:0007669"/>
    <property type="project" value="InterPro"/>
</dbReference>
<keyword evidence="1" id="KW-0862">Zinc</keyword>
<keyword evidence="1" id="KW-0863">Zinc-finger</keyword>
<dbReference type="InterPro" id="IPR036691">
    <property type="entry name" value="Endo/exonu/phosph_ase_sf"/>
</dbReference>
<dbReference type="SMART" id="SM00343">
    <property type="entry name" value="ZnF_C2HC"/>
    <property type="match status" value="2"/>
</dbReference>
<dbReference type="InterPro" id="IPR036875">
    <property type="entry name" value="Znf_CCHC_sf"/>
</dbReference>
<dbReference type="InterPro" id="IPR001878">
    <property type="entry name" value="Znf_CCHC"/>
</dbReference>
<evidence type="ECO:0000256" key="2">
    <source>
        <dbReference type="SAM" id="MobiDB-lite"/>
    </source>
</evidence>